<proteinExistence type="predicted"/>
<dbReference type="Pfam" id="PF03783">
    <property type="entry name" value="CsgG"/>
    <property type="match status" value="1"/>
</dbReference>
<dbReference type="InterPro" id="IPR005534">
    <property type="entry name" value="Curli_assmbl/transp-comp_CsgG"/>
</dbReference>
<dbReference type="SMART" id="SM00028">
    <property type="entry name" value="TPR"/>
    <property type="match status" value="2"/>
</dbReference>
<dbReference type="Gene3D" id="3.40.50.10610">
    <property type="entry name" value="ABC-type transport auxiliary lipoprotein component"/>
    <property type="match status" value="1"/>
</dbReference>
<evidence type="ECO:0000256" key="1">
    <source>
        <dbReference type="PROSITE-ProRule" id="PRU00339"/>
    </source>
</evidence>
<dbReference type="SUPFAM" id="SSF48452">
    <property type="entry name" value="TPR-like"/>
    <property type="match status" value="1"/>
</dbReference>
<evidence type="ECO:0000313" key="3">
    <source>
        <dbReference type="EMBL" id="PEN07944.1"/>
    </source>
</evidence>
<name>A0A2H3NMW2_9BACT</name>
<reference evidence="3 4" key="1">
    <citation type="submission" date="2017-10" db="EMBL/GenBank/DDBJ databases">
        <title>Draft genome of Longimonas halophila.</title>
        <authorList>
            <person name="Goh K.M."/>
            <person name="Shamsir M.S."/>
            <person name="Lim S.W."/>
        </authorList>
    </citation>
    <scope>NUCLEOTIDE SEQUENCE [LARGE SCALE GENOMIC DNA]</scope>
    <source>
        <strain evidence="3 4">KCTC 42399</strain>
    </source>
</reference>
<feature type="compositionally biased region" description="Pro residues" evidence="2">
    <location>
        <begin position="429"/>
        <end position="442"/>
    </location>
</feature>
<evidence type="ECO:0000313" key="4">
    <source>
        <dbReference type="Proteomes" id="UP000221024"/>
    </source>
</evidence>
<feature type="region of interest" description="Disordered" evidence="2">
    <location>
        <begin position="416"/>
        <end position="442"/>
    </location>
</feature>
<evidence type="ECO:0000256" key="2">
    <source>
        <dbReference type="SAM" id="MobiDB-lite"/>
    </source>
</evidence>
<evidence type="ECO:0008006" key="5">
    <source>
        <dbReference type="Google" id="ProtNLM"/>
    </source>
</evidence>
<keyword evidence="4" id="KW-1185">Reference proteome</keyword>
<dbReference type="OrthoDB" id="9786280at2"/>
<accession>A0A2H3NMW2</accession>
<dbReference type="Proteomes" id="UP000221024">
    <property type="component" value="Unassembled WGS sequence"/>
</dbReference>
<dbReference type="InterPro" id="IPR019734">
    <property type="entry name" value="TPR_rpt"/>
</dbReference>
<protein>
    <recommendedName>
        <fullName evidence="5">Tetratricopeptide repeat protein</fullName>
    </recommendedName>
</protein>
<organism evidence="3 4">
    <name type="scientific">Longimonas halophila</name>
    <dbReference type="NCBI Taxonomy" id="1469170"/>
    <lineage>
        <taxon>Bacteria</taxon>
        <taxon>Pseudomonadati</taxon>
        <taxon>Rhodothermota</taxon>
        <taxon>Rhodothermia</taxon>
        <taxon>Rhodothermales</taxon>
        <taxon>Salisaetaceae</taxon>
        <taxon>Longimonas</taxon>
    </lineage>
</organism>
<comment type="caution">
    <text evidence="3">The sequence shown here is derived from an EMBL/GenBank/DDBJ whole genome shotgun (WGS) entry which is preliminary data.</text>
</comment>
<dbReference type="EMBL" id="PDEP01000004">
    <property type="protein sequence ID" value="PEN07944.1"/>
    <property type="molecule type" value="Genomic_DNA"/>
</dbReference>
<feature type="repeat" description="TPR" evidence="1">
    <location>
        <begin position="60"/>
        <end position="93"/>
    </location>
</feature>
<sequence>MRRPVHAVASQLLGAVLAATLMLVVGGCAASGPSFSEDPSDYEEEVETLQARLEADPADGAALRDLGQIYLQTRRPNRAYDTLKRAYSHLPNDPKTLFYLGMATESVGRTNAALELFSQYDAVPEDTRYRDLMEGRYEWLVREQARTDIREMIARETELAGDDLSRGVLAVLPLNYRGAEAQYEPLGRGLAEMLITDLANVSDLRVVERVRLQAILNELEFGQTDYVDPASAPRVGRLLGAGRLAGGSYRVTQAEDIRMDMTVVELNSETAPRVPTQAGALADLFALQKELALALLDALDVSLTREERAAIAPVPTESLDAFLAFSKGLLDEDGGRFEAAAEHYRTAVAIDPGFSASARRAARAERLHAAGGAPQNALSTALSPAAAATSALLQQRLNNMGRGYFGINDLIDGGRRTPVEDVGGIPDTELPPPPAPPTRSPQ</sequence>
<dbReference type="AlphaFoldDB" id="A0A2H3NMW2"/>
<dbReference type="InterPro" id="IPR011990">
    <property type="entry name" value="TPR-like_helical_dom_sf"/>
</dbReference>
<gene>
    <name evidence="3" type="ORF">CRI93_05730</name>
</gene>
<dbReference type="PROSITE" id="PS50005">
    <property type="entry name" value="TPR"/>
    <property type="match status" value="1"/>
</dbReference>
<keyword evidence="1" id="KW-0802">TPR repeat</keyword>
<dbReference type="GO" id="GO:0030288">
    <property type="term" value="C:outer membrane-bounded periplasmic space"/>
    <property type="evidence" value="ECO:0007669"/>
    <property type="project" value="InterPro"/>
</dbReference>
<dbReference type="PROSITE" id="PS51257">
    <property type="entry name" value="PROKAR_LIPOPROTEIN"/>
    <property type="match status" value="1"/>
</dbReference>
<dbReference type="Gene3D" id="1.25.40.10">
    <property type="entry name" value="Tetratricopeptide repeat domain"/>
    <property type="match status" value="1"/>
</dbReference>